<organism evidence="2 3">
    <name type="scientific">Actinidia rufa</name>
    <dbReference type="NCBI Taxonomy" id="165716"/>
    <lineage>
        <taxon>Eukaryota</taxon>
        <taxon>Viridiplantae</taxon>
        <taxon>Streptophyta</taxon>
        <taxon>Embryophyta</taxon>
        <taxon>Tracheophyta</taxon>
        <taxon>Spermatophyta</taxon>
        <taxon>Magnoliopsida</taxon>
        <taxon>eudicotyledons</taxon>
        <taxon>Gunneridae</taxon>
        <taxon>Pentapetalae</taxon>
        <taxon>asterids</taxon>
        <taxon>Ericales</taxon>
        <taxon>Actinidiaceae</taxon>
        <taxon>Actinidia</taxon>
    </lineage>
</organism>
<evidence type="ECO:0000256" key="1">
    <source>
        <dbReference type="SAM" id="MobiDB-lite"/>
    </source>
</evidence>
<feature type="region of interest" description="Disordered" evidence="1">
    <location>
        <begin position="167"/>
        <end position="204"/>
    </location>
</feature>
<dbReference type="EMBL" id="BJWL01000197">
    <property type="protein sequence ID" value="GFS33766.1"/>
    <property type="molecule type" value="Genomic_DNA"/>
</dbReference>
<protein>
    <submittedName>
        <fullName evidence="2">Uncharacterized protein</fullName>
    </submittedName>
</protein>
<keyword evidence="3" id="KW-1185">Reference proteome</keyword>
<feature type="region of interest" description="Disordered" evidence="1">
    <location>
        <begin position="18"/>
        <end position="57"/>
    </location>
</feature>
<evidence type="ECO:0000313" key="2">
    <source>
        <dbReference type="EMBL" id="GFS33766.1"/>
    </source>
</evidence>
<evidence type="ECO:0000313" key="3">
    <source>
        <dbReference type="Proteomes" id="UP000585474"/>
    </source>
</evidence>
<dbReference type="Proteomes" id="UP000585474">
    <property type="component" value="Unassembled WGS sequence"/>
</dbReference>
<dbReference type="AlphaFoldDB" id="A0A7J0DFE6"/>
<name>A0A7J0DFE6_9ERIC</name>
<comment type="caution">
    <text evidence="2">The sequence shown here is derived from an EMBL/GenBank/DDBJ whole genome shotgun (WGS) entry which is preliminary data.</text>
</comment>
<dbReference type="PANTHER" id="PTHR33527:SF14">
    <property type="entry name" value="OS07G0274300 PROTEIN"/>
    <property type="match status" value="1"/>
</dbReference>
<accession>A0A7J0DFE6</accession>
<feature type="compositionally biased region" description="Low complexity" evidence="1">
    <location>
        <begin position="189"/>
        <end position="200"/>
    </location>
</feature>
<gene>
    <name evidence="2" type="ORF">Acr_00g0030470</name>
</gene>
<dbReference type="OrthoDB" id="1882251at2759"/>
<sequence length="598" mass="66836">MESPEIFEGYRRLTAAKKEEEVVESSSSSSVGRNSDLSGGESDGDGDSGEGEIQSSYKAPLDNLEALEEVLPMKRSISKFYCGKSKSFTSLADAVSCSSVKEIVKPENAYTRKRKNLLAHSTFWDKNRNYPPRSNSGSLSKRPANSRSTLALVAILSSCESNINSENHASNLSPPTLCRPPLYPHGRRSPNNQSSSSPPQRTLSSWRSFSLSDLQCATAATATATTPMYTMLIIDALPAELGKDHLQTLTIVAAMQKLSTFSGIHPFDSHHFALLILRSNGYFLDLIVKPFVRMLSDTFWRSVFIQIPGVFKTMCGVMAASSLIITLEEFKLFHDMDRRLYIILTNDLCRDPVESMRIMALWLWLERSSFSHVVKKVSSLPQFLINELADEAVACLNCLTTNPFLPLSELNYDIPMTQSLMDNEISLHYFHQNRLTAIQGIAKVINDVCARLLTDLMQQAIERNNAARTQILISTLVQPSFDRLRIGAQDQVHPDDRTMFVTFSKGYPVGAREIQDFFTRIYGDCVESLHMQEVLPGEQSLFARIVFYSPNSIDLILNGVGKAKFTINGKHVWMRKFVPKRRSSPQSDMLGASALPML</sequence>
<dbReference type="PANTHER" id="PTHR33527">
    <property type="entry name" value="OS07G0274300 PROTEIN"/>
    <property type="match status" value="1"/>
</dbReference>
<reference evidence="3" key="1">
    <citation type="submission" date="2019-07" db="EMBL/GenBank/DDBJ databases">
        <title>De Novo Assembly of kiwifruit Actinidia rufa.</title>
        <authorList>
            <person name="Sugita-Konishi S."/>
            <person name="Sato K."/>
            <person name="Mori E."/>
            <person name="Abe Y."/>
            <person name="Kisaki G."/>
            <person name="Hamano K."/>
            <person name="Suezawa K."/>
            <person name="Otani M."/>
            <person name="Fukuda T."/>
            <person name="Manabe T."/>
            <person name="Gomi K."/>
            <person name="Tabuchi M."/>
            <person name="Akimitsu K."/>
            <person name="Kataoka I."/>
        </authorList>
    </citation>
    <scope>NUCLEOTIDE SEQUENCE [LARGE SCALE GENOMIC DNA]</scope>
    <source>
        <strain evidence="3">cv. Fuchu</strain>
    </source>
</reference>
<proteinExistence type="predicted"/>